<evidence type="ECO:0000313" key="38">
    <source>
        <dbReference type="Proteomes" id="UP000034566"/>
    </source>
</evidence>
<evidence type="ECO:0000313" key="16">
    <source>
        <dbReference type="EMBL" id="KKH75248.1"/>
    </source>
</evidence>
<evidence type="ECO:0000313" key="23">
    <source>
        <dbReference type="EMBL" id="KKI06642.1"/>
    </source>
</evidence>
<evidence type="ECO:0000313" key="22">
    <source>
        <dbReference type="EMBL" id="KKI01934.1"/>
    </source>
</evidence>
<dbReference type="EMBL" id="JJQX01000097">
    <property type="protein sequence ID" value="KKH95808.1"/>
    <property type="molecule type" value="Genomic_DNA"/>
</dbReference>
<evidence type="ECO:0000313" key="33">
    <source>
        <dbReference type="Proteomes" id="UP000034232"/>
    </source>
</evidence>
<evidence type="ECO:0000313" key="26">
    <source>
        <dbReference type="Proteomes" id="UP000033864"/>
    </source>
</evidence>
<dbReference type="EMBL" id="JJQZ01000116">
    <property type="protein sequence ID" value="KKH94346.1"/>
    <property type="molecule type" value="Genomic_DNA"/>
</dbReference>
<dbReference type="EMBL" id="JJQV01000079">
    <property type="protein sequence ID" value="KKH83150.1"/>
    <property type="molecule type" value="Genomic_DNA"/>
</dbReference>
<comment type="caution">
    <text evidence="4">The sequence shown here is derived from an EMBL/GenBank/DDBJ whole genome shotgun (WGS) entry which is preliminary data.</text>
</comment>
<evidence type="ECO:0000313" key="11">
    <source>
        <dbReference type="EMBL" id="KKH57000.1"/>
    </source>
</evidence>
<evidence type="ECO:0000313" key="3">
    <source>
        <dbReference type="EMBL" id="KKG58891.1"/>
    </source>
</evidence>
<dbReference type="Proteomes" id="UP000034937">
    <property type="component" value="Unassembled WGS sequence"/>
</dbReference>
<evidence type="ECO:0000313" key="36">
    <source>
        <dbReference type="Proteomes" id="UP000034468"/>
    </source>
</evidence>
<evidence type="ECO:0000313" key="39">
    <source>
        <dbReference type="Proteomes" id="UP000034668"/>
    </source>
</evidence>
<dbReference type="Proteomes" id="UP000033864">
    <property type="component" value="Unassembled WGS sequence"/>
</dbReference>
<evidence type="ECO:0000313" key="43">
    <source>
        <dbReference type="Proteomes" id="UP000034872"/>
    </source>
</evidence>
<evidence type="ECO:0000313" key="13">
    <source>
        <dbReference type="EMBL" id="KKH61176.1"/>
    </source>
</evidence>
<dbReference type="EMBL" id="JJPI01000032">
    <property type="protein sequence ID" value="KKG56853.1"/>
    <property type="molecule type" value="Genomic_DNA"/>
</dbReference>
<evidence type="ECO:0000313" key="1">
    <source>
        <dbReference type="EMBL" id="KKG05254.1"/>
    </source>
</evidence>
<evidence type="ECO:0000313" key="25">
    <source>
        <dbReference type="Proteomes" id="UP000033835"/>
    </source>
</evidence>
<dbReference type="AlphaFoldDB" id="A0A0F8GFH1"/>
<dbReference type="EMBL" id="JJQH01000006">
    <property type="protein sequence ID" value="KKH44729.1"/>
    <property type="molecule type" value="Genomic_DNA"/>
</dbReference>
<dbReference type="Proteomes" id="UP000034872">
    <property type="component" value="Unassembled WGS sequence"/>
</dbReference>
<proteinExistence type="predicted"/>
<evidence type="ECO:0000313" key="45">
    <source>
        <dbReference type="Proteomes" id="UP000034937"/>
    </source>
</evidence>
<dbReference type="EMBL" id="JJQS01000113">
    <property type="protein sequence ID" value="KKH72785.1"/>
    <property type="molecule type" value="Genomic_DNA"/>
</dbReference>
<dbReference type="Proteomes" id="UP000034021">
    <property type="component" value="Unassembled WGS sequence"/>
</dbReference>
<dbReference type="Proteomes" id="UP000033933">
    <property type="component" value="Unassembled WGS sequence"/>
</dbReference>
<evidence type="ECO:0000313" key="15">
    <source>
        <dbReference type="EMBL" id="KKH72785.1"/>
    </source>
</evidence>
<evidence type="ECO:0000313" key="17">
    <source>
        <dbReference type="EMBL" id="KKH76152.1"/>
    </source>
</evidence>
<dbReference type="Proteomes" id="UP000034468">
    <property type="component" value="Unassembled WGS sequence"/>
</dbReference>
<dbReference type="Proteomes" id="UP000034253">
    <property type="component" value="Unassembled WGS sequence"/>
</dbReference>
<evidence type="ECO:0000313" key="35">
    <source>
        <dbReference type="Proteomes" id="UP000034279"/>
    </source>
</evidence>
<dbReference type="Proteomes" id="UP000034668">
    <property type="component" value="Unassembled WGS sequence"/>
</dbReference>
<evidence type="ECO:0000313" key="40">
    <source>
        <dbReference type="Proteomes" id="UP000034692"/>
    </source>
</evidence>
<evidence type="ECO:0000313" key="28">
    <source>
        <dbReference type="Proteomes" id="UP000033933"/>
    </source>
</evidence>
<dbReference type="EMBL" id="JJQG01000155">
    <property type="protein sequence ID" value="KKH34427.1"/>
    <property type="molecule type" value="Genomic_DNA"/>
</dbReference>
<dbReference type="EMBL" id="JJRA01000008">
    <property type="protein sequence ID" value="KKI06642.1"/>
    <property type="molecule type" value="Genomic_DNA"/>
</dbReference>
<evidence type="ECO:0000313" key="6">
    <source>
        <dbReference type="EMBL" id="KKH01898.1"/>
    </source>
</evidence>
<evidence type="ECO:0000313" key="8">
    <source>
        <dbReference type="EMBL" id="KKH34427.1"/>
    </source>
</evidence>
<sequence>MDPEFYLLTGRKSCIWKTICIRRTVKRLINLQYFLWKATFKLYNIPGIVTVQNSQVIPGI</sequence>
<evidence type="ECO:0000313" key="7">
    <source>
        <dbReference type="EMBL" id="KKH03579.1"/>
    </source>
</evidence>
<dbReference type="EMBL" id="JJPW01000040">
    <property type="protein sequence ID" value="KKH01898.1"/>
    <property type="molecule type" value="Genomic_DNA"/>
</dbReference>
<evidence type="ECO:0000313" key="24">
    <source>
        <dbReference type="Proteomes" id="UP000033814"/>
    </source>
</evidence>
<accession>A0A0F8GFH1</accession>
<evidence type="ECO:0000313" key="9">
    <source>
        <dbReference type="EMBL" id="KKH44729.1"/>
    </source>
</evidence>
<organism evidence="4 35">
    <name type="scientific">Methanosarcina mazei</name>
    <name type="common">Methanosarcina frisia</name>
    <dbReference type="NCBI Taxonomy" id="2209"/>
    <lineage>
        <taxon>Archaea</taxon>
        <taxon>Methanobacteriati</taxon>
        <taxon>Methanobacteriota</taxon>
        <taxon>Stenosarchaea group</taxon>
        <taxon>Methanomicrobia</taxon>
        <taxon>Methanosarcinales</taxon>
        <taxon>Methanosarcinaceae</taxon>
        <taxon>Methanosarcina</taxon>
    </lineage>
</organism>
<dbReference type="Proteomes" id="UP000034925">
    <property type="component" value="Unassembled WGS sequence"/>
</dbReference>
<reference evidence="24 25" key="1">
    <citation type="journal article" date="2015" name="ISME J.">
        <title>Genomic and phenotypic differentiation among Methanosarcina mazei populations from Columbia River sediment.</title>
        <authorList>
            <person name="Youngblut N.D."/>
            <person name="Wirth J.S."/>
            <person name="Henriksen J.R."/>
            <person name="Smith M."/>
            <person name="Simon H."/>
            <person name="Metcalf W.W."/>
            <person name="Whitaker R.J."/>
        </authorList>
    </citation>
    <scope>NUCLEOTIDE SEQUENCE [LARGE SCALE GENOMIC DNA]</scope>
    <source>
        <strain evidence="8 41">1.H.A.1A.1</strain>
        <strain evidence="9 29">1.H.A.1A.3</strain>
        <strain evidence="10 26">1.H.A.1A.6</strain>
        <strain evidence="11 33">1.H.A.2.3</strain>
        <strain evidence="12 40">1.H.A.2.7</strain>
        <strain evidence="13">1.H.A.2.8</strain>
        <strain evidence="14 28">1.H.M.0.1</strain>
        <strain evidence="17 44">1.H.M.1A.1</strain>
        <strain evidence="15 30">1.H.M.1A.2</strain>
        <strain evidence="16 42">1.H.M.1A.3</strain>
        <strain evidence="18 24">1.H.M.2.2</strain>
        <strain evidence="19 45">1.H.M.2.3</strain>
        <strain evidence="21 39">1.H.M.2.4</strain>
        <strain evidence="20 43">1.H.T.2.1</strain>
        <strain evidence="23 27">1.H.T.2.3</strain>
        <strain evidence="22 37">1.H.T.2.5</strain>
        <strain evidence="1 31">2.F.A.2.3</strain>
        <strain evidence="2 32">3.F.T.1A.1</strain>
        <strain evidence="4 35">3.F.T.1A.2</strain>
        <strain evidence="3 38">3.F.T.1A.4</strain>
        <strain evidence="5 36">3.H.M.1B.1</strain>
        <strain evidence="7 25">3.H.M.1B.2</strain>
        <strain evidence="6 34">3.H.M.1B.5</strain>
    </source>
</reference>
<dbReference type="EMBL" id="JJQM01000052">
    <property type="protein sequence ID" value="KKH57000.1"/>
    <property type="molecule type" value="Genomic_DNA"/>
</dbReference>
<dbReference type="Proteomes" id="UP000034040">
    <property type="component" value="Unassembled WGS sequence"/>
</dbReference>
<dbReference type="EMBL" id="JJOR01000068">
    <property type="protein sequence ID" value="KKG05254.1"/>
    <property type="molecule type" value="Genomic_DNA"/>
</dbReference>
<evidence type="ECO:0000313" key="34">
    <source>
        <dbReference type="Proteomes" id="UP000034253"/>
    </source>
</evidence>
<dbReference type="EMBL" id="JJQJ01000177">
    <property type="protein sequence ID" value="KKH45532.1"/>
    <property type="molecule type" value="Genomic_DNA"/>
</dbReference>
<evidence type="ECO:0000313" key="32">
    <source>
        <dbReference type="Proteomes" id="UP000034188"/>
    </source>
</evidence>
<evidence type="ECO:0000313" key="19">
    <source>
        <dbReference type="EMBL" id="KKH86648.1"/>
    </source>
</evidence>
<dbReference type="PATRIC" id="fig|2209.42.peg.3820"/>
<dbReference type="Proteomes" id="UP000033814">
    <property type="component" value="Unassembled WGS sequence"/>
</dbReference>
<dbReference type="Proteomes" id="UP000034566">
    <property type="component" value="Unassembled WGS sequence"/>
</dbReference>
<dbReference type="Proteomes" id="UP000034842">
    <property type="component" value="Unassembled WGS sequence"/>
</dbReference>
<gene>
    <name evidence="1" type="ORF">DU31_00645</name>
    <name evidence="2" type="ORF">DU33_17430</name>
    <name evidence="3" type="ORF">DU45_18110</name>
    <name evidence="9" type="ORF">DU50_20425</name>
    <name evidence="8" type="ORF">DU54_02930</name>
    <name evidence="6" type="ORF">DU56_16870</name>
    <name evidence="4" type="ORF">DU64_18445</name>
    <name evidence="5" type="ORF">DU66_19590</name>
    <name evidence="7" type="ORF">DU68_17200</name>
    <name evidence="13" type="ORF">DU73_01020</name>
    <name evidence="12" type="ORF">DU75_20470</name>
    <name evidence="11" type="ORF">DU76_00800</name>
    <name evidence="15" type="ORF">DU77_03520</name>
    <name evidence="16" type="ORF">DU78_05910</name>
    <name evidence="21" type="ORF">DU79_18730</name>
    <name evidence="23" type="ORF">DU81_03260</name>
    <name evidence="18" type="ORF">DU82_02510</name>
    <name evidence="22" type="ORF">DU83_16530</name>
    <name evidence="20" type="ORF">DU84_01650</name>
    <name evidence="10" type="ORF">DU85_15185</name>
    <name evidence="17" type="ORF">DU86_00830</name>
    <name evidence="14" type="ORF">DU87_15500</name>
    <name evidence="19" type="ORF">DU88_17360</name>
</gene>
<evidence type="ECO:0000313" key="5">
    <source>
        <dbReference type="EMBL" id="KKG96219.1"/>
    </source>
</evidence>
<evidence type="ECO:0000313" key="14">
    <source>
        <dbReference type="EMBL" id="KKH63855.1"/>
    </source>
</evidence>
<dbReference type="Proteomes" id="UP000034758">
    <property type="component" value="Unassembled WGS sequence"/>
</dbReference>
<dbReference type="EMBL" id="JJPJ01000059">
    <property type="protein sequence ID" value="KKG63151.1"/>
    <property type="molecule type" value="Genomic_DNA"/>
</dbReference>
<evidence type="ECO:0000313" key="37">
    <source>
        <dbReference type="Proteomes" id="UP000034547"/>
    </source>
</evidence>
<dbReference type="EMBL" id="JJPV01000011">
    <property type="protein sequence ID" value="KKH03579.1"/>
    <property type="molecule type" value="Genomic_DNA"/>
</dbReference>
<evidence type="ECO:0000313" key="4">
    <source>
        <dbReference type="EMBL" id="KKG63151.1"/>
    </source>
</evidence>
<dbReference type="EMBL" id="JJQQ01000164">
    <property type="protein sequence ID" value="KKH63855.1"/>
    <property type="molecule type" value="Genomic_DNA"/>
</dbReference>
<evidence type="ECO:0000313" key="41">
    <source>
        <dbReference type="Proteomes" id="UP000034758"/>
    </source>
</evidence>
<dbReference type="EMBL" id="JJQO01000315">
    <property type="protein sequence ID" value="KKH59646.1"/>
    <property type="molecule type" value="Genomic_DNA"/>
</dbReference>
<dbReference type="Proteomes" id="UP000033835">
    <property type="component" value="Unassembled WGS sequence"/>
</dbReference>
<dbReference type="Proteomes" id="UP000034142">
    <property type="component" value="Unassembled WGS sequence"/>
</dbReference>
<protein>
    <submittedName>
        <fullName evidence="4">Uncharacterized protein</fullName>
    </submittedName>
</protein>
<dbReference type="Proteomes" id="UP000034188">
    <property type="component" value="Unassembled WGS sequence"/>
</dbReference>
<dbReference type="EMBL" id="JJQW01000091">
    <property type="protein sequence ID" value="KKH86648.1"/>
    <property type="molecule type" value="Genomic_DNA"/>
</dbReference>
<evidence type="ECO:0000313" key="42">
    <source>
        <dbReference type="Proteomes" id="UP000034842"/>
    </source>
</evidence>
<evidence type="ECO:0000313" key="18">
    <source>
        <dbReference type="EMBL" id="KKH83150.1"/>
    </source>
</evidence>
<name>A0A0F8GFH1_METMZ</name>
<dbReference type="EMBL" id="JJQR01000064">
    <property type="protein sequence ID" value="KKH76152.1"/>
    <property type="molecule type" value="Genomic_DNA"/>
</dbReference>
<dbReference type="EMBL" id="JJQT01000184">
    <property type="protein sequence ID" value="KKH75248.1"/>
    <property type="molecule type" value="Genomic_DNA"/>
</dbReference>
<dbReference type="EMBL" id="JJRB01000115">
    <property type="protein sequence ID" value="KKI01934.1"/>
    <property type="molecule type" value="Genomic_DNA"/>
</dbReference>
<dbReference type="Proteomes" id="UP000034279">
    <property type="component" value="Unassembled WGS sequence"/>
</dbReference>
<evidence type="ECO:0000313" key="30">
    <source>
        <dbReference type="Proteomes" id="UP000034040"/>
    </source>
</evidence>
<evidence type="ECO:0000313" key="29">
    <source>
        <dbReference type="Proteomes" id="UP000034021"/>
    </source>
</evidence>
<dbReference type="EMBL" id="JJPK01000110">
    <property type="protein sequence ID" value="KKG58891.1"/>
    <property type="molecule type" value="Genomic_DNA"/>
</dbReference>
<evidence type="ECO:0000313" key="20">
    <source>
        <dbReference type="EMBL" id="KKH94346.1"/>
    </source>
</evidence>
<evidence type="ECO:0000313" key="10">
    <source>
        <dbReference type="EMBL" id="KKH45532.1"/>
    </source>
</evidence>
<evidence type="ECO:0000313" key="12">
    <source>
        <dbReference type="EMBL" id="KKH59646.1"/>
    </source>
</evidence>
<evidence type="ECO:0000313" key="31">
    <source>
        <dbReference type="Proteomes" id="UP000034142"/>
    </source>
</evidence>
<dbReference type="Proteomes" id="UP000034232">
    <property type="component" value="Unassembled WGS sequence"/>
</dbReference>
<evidence type="ECO:0000313" key="27">
    <source>
        <dbReference type="Proteomes" id="UP000033885"/>
    </source>
</evidence>
<dbReference type="Proteomes" id="UP000034547">
    <property type="component" value="Unassembled WGS sequence"/>
</dbReference>
<dbReference type="Proteomes" id="UP000034692">
    <property type="component" value="Unassembled WGS sequence"/>
</dbReference>
<dbReference type="EMBL" id="JJQP01000297">
    <property type="protein sequence ID" value="KKH61176.1"/>
    <property type="molecule type" value="Genomic_DNA"/>
</dbReference>
<dbReference type="EMBL" id="JJPU01000117">
    <property type="protein sequence ID" value="KKG96219.1"/>
    <property type="molecule type" value="Genomic_DNA"/>
</dbReference>
<evidence type="ECO:0000313" key="2">
    <source>
        <dbReference type="EMBL" id="KKG56853.1"/>
    </source>
</evidence>
<evidence type="ECO:0000313" key="21">
    <source>
        <dbReference type="EMBL" id="KKH95808.1"/>
    </source>
</evidence>
<evidence type="ECO:0000313" key="44">
    <source>
        <dbReference type="Proteomes" id="UP000034925"/>
    </source>
</evidence>
<dbReference type="Proteomes" id="UP000033885">
    <property type="component" value="Unassembled WGS sequence"/>
</dbReference>